<dbReference type="GO" id="GO:0009029">
    <property type="term" value="F:lipid-A 4'-kinase activity"/>
    <property type="evidence" value="ECO:0007669"/>
    <property type="project" value="UniProtKB-UniRule"/>
</dbReference>
<protein>
    <recommendedName>
        <fullName evidence="4 13">Tetraacyldisaccharide 4'-kinase</fullName>
        <ecNumber evidence="3 13">2.7.1.130</ecNumber>
    </recommendedName>
    <alternativeName>
        <fullName evidence="12 13">Lipid A 4'-kinase</fullName>
    </alternativeName>
</protein>
<keyword evidence="5 13" id="KW-0444">Lipid biosynthesis</keyword>
<comment type="pathway">
    <text evidence="2 13">Glycolipid biosynthesis; lipid IV(A) biosynthesis; lipid IV(A) from (3R)-3-hydroxytetradecanoyl-[acyl-carrier-protein] and UDP-N-acetyl-alpha-D-glucosamine: step 6/6.</text>
</comment>
<dbReference type="RefSeq" id="WP_057953526.1">
    <property type="nucleotide sequence ID" value="NZ_CP013118.1"/>
</dbReference>
<keyword evidence="11 13" id="KW-0443">Lipid metabolism</keyword>
<sequence length="363" mass="42155">MFRWLLLPFTFLYSMIVWIRNKMFDLNLLPSREFNIPLISVGNITVGGTGKTPHVEYIVRLLHEDQKIAVLSRGYKREKKGFIVAGKESTSSEIGDEPKQIKRKYPDIGMAVDGNRVKGVEKLMKGAAGFDPDIILLDDAFQHRYVKPGLSILLVDFNRPLEKDYIMPYGRLRESMYEKKRANIVIVTKTPKELKPIDRRIIAKEMKLFPYQSLYFTYLKYGNLTRVFSQDKALSFDEAKEKEFNVLLITGIANPVPLKEHLLEYFSNISHLNFSDHHNYGPKDVKRIIKAFDKIDSDYKIIITTEKDAIRISDSKSFKESSLPIYYVPVEVEFLDDDKEDFKKRVFSYISNNKKPSSLNRTI</sequence>
<dbReference type="Proteomes" id="UP000064893">
    <property type="component" value="Chromosome"/>
</dbReference>
<evidence type="ECO:0000256" key="13">
    <source>
        <dbReference type="HAMAP-Rule" id="MF_00409"/>
    </source>
</evidence>
<reference evidence="14 15" key="1">
    <citation type="submission" date="2015-11" db="EMBL/GenBank/DDBJ databases">
        <title>Description and complete genome sequence of a novel strain predominating in hypersaline microbial mats and representing a new family of the Bacteriodetes phylum.</title>
        <authorList>
            <person name="Spring S."/>
            <person name="Bunk B."/>
            <person name="Sproer C."/>
            <person name="Klenk H.-P."/>
        </authorList>
    </citation>
    <scope>NUCLEOTIDE SEQUENCE [LARGE SCALE GENOMIC DNA]</scope>
    <source>
        <strain evidence="14 15">L21-Spi-D4</strain>
    </source>
</reference>
<dbReference type="KEGG" id="blq:L21SP5_02503"/>
<dbReference type="OrthoDB" id="9766423at2"/>
<evidence type="ECO:0000256" key="2">
    <source>
        <dbReference type="ARBA" id="ARBA00004870"/>
    </source>
</evidence>
<evidence type="ECO:0000256" key="11">
    <source>
        <dbReference type="ARBA" id="ARBA00023098"/>
    </source>
</evidence>
<feature type="binding site" evidence="13">
    <location>
        <begin position="45"/>
        <end position="52"/>
    </location>
    <ligand>
        <name>ATP</name>
        <dbReference type="ChEBI" id="CHEBI:30616"/>
    </ligand>
</feature>
<comment type="function">
    <text evidence="1 13">Transfers the gamma-phosphate of ATP to the 4'-position of a tetraacyldisaccharide 1-phosphate intermediate (termed DS-1-P) to form tetraacyldisaccharide 1,4'-bis-phosphate (lipid IVA).</text>
</comment>
<dbReference type="InterPro" id="IPR027417">
    <property type="entry name" value="P-loop_NTPase"/>
</dbReference>
<dbReference type="STRING" id="1307839.L21SP5_02503"/>
<dbReference type="InterPro" id="IPR003758">
    <property type="entry name" value="LpxK"/>
</dbReference>
<dbReference type="PANTHER" id="PTHR42724">
    <property type="entry name" value="TETRAACYLDISACCHARIDE 4'-KINASE"/>
    <property type="match status" value="1"/>
</dbReference>
<keyword evidence="9 13" id="KW-0418">Kinase</keyword>
<evidence type="ECO:0000256" key="4">
    <source>
        <dbReference type="ARBA" id="ARBA00016436"/>
    </source>
</evidence>
<evidence type="ECO:0000256" key="12">
    <source>
        <dbReference type="ARBA" id="ARBA00029757"/>
    </source>
</evidence>
<evidence type="ECO:0000256" key="1">
    <source>
        <dbReference type="ARBA" id="ARBA00002274"/>
    </source>
</evidence>
<dbReference type="HAMAP" id="MF_00409">
    <property type="entry name" value="LpxK"/>
    <property type="match status" value="1"/>
</dbReference>
<dbReference type="AlphaFoldDB" id="A0A0S2I1E5"/>
<keyword evidence="7 13" id="KW-0808">Transferase</keyword>
<dbReference type="GO" id="GO:0009244">
    <property type="term" value="P:lipopolysaccharide core region biosynthetic process"/>
    <property type="evidence" value="ECO:0007669"/>
    <property type="project" value="TreeGrafter"/>
</dbReference>
<evidence type="ECO:0000256" key="6">
    <source>
        <dbReference type="ARBA" id="ARBA00022556"/>
    </source>
</evidence>
<gene>
    <name evidence="13 14" type="primary">lpxK</name>
    <name evidence="14" type="ORF">L21SP5_02503</name>
</gene>
<evidence type="ECO:0000256" key="9">
    <source>
        <dbReference type="ARBA" id="ARBA00022777"/>
    </source>
</evidence>
<dbReference type="GO" id="GO:0005886">
    <property type="term" value="C:plasma membrane"/>
    <property type="evidence" value="ECO:0007669"/>
    <property type="project" value="TreeGrafter"/>
</dbReference>
<keyword evidence="15" id="KW-1185">Reference proteome</keyword>
<dbReference type="Pfam" id="PF02606">
    <property type="entry name" value="LpxK"/>
    <property type="match status" value="1"/>
</dbReference>
<dbReference type="SUPFAM" id="SSF52540">
    <property type="entry name" value="P-loop containing nucleoside triphosphate hydrolases"/>
    <property type="match status" value="1"/>
</dbReference>
<dbReference type="EC" id="2.7.1.130" evidence="3 13"/>
<organism evidence="14 15">
    <name type="scientific">Salinivirga cyanobacteriivorans</name>
    <dbReference type="NCBI Taxonomy" id="1307839"/>
    <lineage>
        <taxon>Bacteria</taxon>
        <taxon>Pseudomonadati</taxon>
        <taxon>Bacteroidota</taxon>
        <taxon>Bacteroidia</taxon>
        <taxon>Bacteroidales</taxon>
        <taxon>Salinivirgaceae</taxon>
        <taxon>Salinivirga</taxon>
    </lineage>
</organism>
<dbReference type="PANTHER" id="PTHR42724:SF1">
    <property type="entry name" value="TETRAACYLDISACCHARIDE 4'-KINASE, MITOCHONDRIAL-RELATED"/>
    <property type="match status" value="1"/>
</dbReference>
<dbReference type="EMBL" id="CP013118">
    <property type="protein sequence ID" value="ALO16127.1"/>
    <property type="molecule type" value="Genomic_DNA"/>
</dbReference>
<keyword evidence="8 13" id="KW-0547">Nucleotide-binding</keyword>
<evidence type="ECO:0000256" key="10">
    <source>
        <dbReference type="ARBA" id="ARBA00022840"/>
    </source>
</evidence>
<evidence type="ECO:0000256" key="7">
    <source>
        <dbReference type="ARBA" id="ARBA00022679"/>
    </source>
</evidence>
<keyword evidence="10 13" id="KW-0067">ATP-binding</keyword>
<evidence type="ECO:0000313" key="14">
    <source>
        <dbReference type="EMBL" id="ALO16127.1"/>
    </source>
</evidence>
<evidence type="ECO:0000256" key="8">
    <source>
        <dbReference type="ARBA" id="ARBA00022741"/>
    </source>
</evidence>
<name>A0A0S2I1E5_9BACT</name>
<comment type="similarity">
    <text evidence="13">Belongs to the LpxK family.</text>
</comment>
<dbReference type="NCBIfam" id="TIGR00682">
    <property type="entry name" value="lpxK"/>
    <property type="match status" value="1"/>
</dbReference>
<accession>A0A0S2I1E5</accession>
<proteinExistence type="inferred from homology"/>
<keyword evidence="6 13" id="KW-0441">Lipid A biosynthesis</keyword>
<evidence type="ECO:0000313" key="15">
    <source>
        <dbReference type="Proteomes" id="UP000064893"/>
    </source>
</evidence>
<comment type="catalytic activity">
    <reaction evidence="13">
        <text>a lipid A disaccharide + ATP = a lipid IVA + ADP + H(+)</text>
        <dbReference type="Rhea" id="RHEA:67840"/>
        <dbReference type="ChEBI" id="CHEBI:15378"/>
        <dbReference type="ChEBI" id="CHEBI:30616"/>
        <dbReference type="ChEBI" id="CHEBI:176343"/>
        <dbReference type="ChEBI" id="CHEBI:176425"/>
        <dbReference type="ChEBI" id="CHEBI:456216"/>
        <dbReference type="EC" id="2.7.1.130"/>
    </reaction>
</comment>
<evidence type="ECO:0000256" key="3">
    <source>
        <dbReference type="ARBA" id="ARBA00012071"/>
    </source>
</evidence>
<evidence type="ECO:0000256" key="5">
    <source>
        <dbReference type="ARBA" id="ARBA00022516"/>
    </source>
</evidence>
<dbReference type="GO" id="GO:0005524">
    <property type="term" value="F:ATP binding"/>
    <property type="evidence" value="ECO:0007669"/>
    <property type="project" value="UniProtKB-UniRule"/>
</dbReference>
<dbReference type="PATRIC" id="fig|1307839.3.peg.2629"/>
<dbReference type="UniPathway" id="UPA00359">
    <property type="reaction ID" value="UER00482"/>
</dbReference>
<dbReference type="GO" id="GO:0009245">
    <property type="term" value="P:lipid A biosynthetic process"/>
    <property type="evidence" value="ECO:0007669"/>
    <property type="project" value="UniProtKB-UniRule"/>
</dbReference>